<evidence type="ECO:0000259" key="1">
    <source>
        <dbReference type="SMART" id="SM00842"/>
    </source>
</evidence>
<dbReference type="NCBIfam" id="TIGR01175">
    <property type="entry name" value="pilM"/>
    <property type="match status" value="1"/>
</dbReference>
<name>A0ABT9JPB0_9PROT</name>
<reference evidence="3" key="1">
    <citation type="journal article" date="2019" name="Int. J. Syst. Evol. Microbiol.">
        <title>The Global Catalogue of Microorganisms (GCM) 10K type strain sequencing project: providing services to taxonomists for standard genome sequencing and annotation.</title>
        <authorList>
            <consortium name="The Broad Institute Genomics Platform"/>
            <consortium name="The Broad Institute Genome Sequencing Center for Infectious Disease"/>
            <person name="Wu L."/>
            <person name="Ma J."/>
        </authorList>
    </citation>
    <scope>NUCLEOTIDE SEQUENCE [LARGE SCALE GENOMIC DNA]</scope>
    <source>
        <strain evidence="3">VKM B-3159</strain>
    </source>
</reference>
<dbReference type="InterPro" id="IPR043129">
    <property type="entry name" value="ATPase_NBD"/>
</dbReference>
<dbReference type="Proteomes" id="UP001225906">
    <property type="component" value="Unassembled WGS sequence"/>
</dbReference>
<dbReference type="CDD" id="cd24049">
    <property type="entry name" value="ASKHA_NBD_PilM"/>
    <property type="match status" value="1"/>
</dbReference>
<keyword evidence="3" id="KW-1185">Reference proteome</keyword>
<feature type="domain" description="SHS2" evidence="1">
    <location>
        <begin position="13"/>
        <end position="181"/>
    </location>
</feature>
<dbReference type="PANTHER" id="PTHR32432">
    <property type="entry name" value="CELL DIVISION PROTEIN FTSA-RELATED"/>
    <property type="match status" value="1"/>
</dbReference>
<organism evidence="2 3">
    <name type="scientific">Methylophilus aquaticus</name>
    <dbReference type="NCBI Taxonomy" id="1971610"/>
    <lineage>
        <taxon>Bacteria</taxon>
        <taxon>Pseudomonadati</taxon>
        <taxon>Pseudomonadota</taxon>
        <taxon>Betaproteobacteria</taxon>
        <taxon>Nitrosomonadales</taxon>
        <taxon>Methylophilaceae</taxon>
        <taxon>Methylophilus</taxon>
    </lineage>
</organism>
<evidence type="ECO:0000313" key="3">
    <source>
        <dbReference type="Proteomes" id="UP001225906"/>
    </source>
</evidence>
<dbReference type="Pfam" id="PF11104">
    <property type="entry name" value="PilM_2"/>
    <property type="match status" value="1"/>
</dbReference>
<dbReference type="PIRSF" id="PIRSF019169">
    <property type="entry name" value="PilM"/>
    <property type="match status" value="1"/>
</dbReference>
<dbReference type="RefSeq" id="WP_306388258.1">
    <property type="nucleotide sequence ID" value="NZ_JAVCAP010000001.1"/>
</dbReference>
<dbReference type="PANTHER" id="PTHR32432:SF3">
    <property type="entry name" value="ETHANOLAMINE UTILIZATION PROTEIN EUTJ"/>
    <property type="match status" value="1"/>
</dbReference>
<dbReference type="Gene3D" id="3.30.1490.300">
    <property type="match status" value="1"/>
</dbReference>
<accession>A0ABT9JPB0</accession>
<comment type="caution">
    <text evidence="2">The sequence shown here is derived from an EMBL/GenBank/DDBJ whole genome shotgun (WGS) entry which is preliminary data.</text>
</comment>
<dbReference type="SUPFAM" id="SSF53067">
    <property type="entry name" value="Actin-like ATPase domain"/>
    <property type="match status" value="2"/>
</dbReference>
<dbReference type="SMART" id="SM00842">
    <property type="entry name" value="FtsA"/>
    <property type="match status" value="1"/>
</dbReference>
<dbReference type="Gene3D" id="3.30.420.40">
    <property type="match status" value="2"/>
</dbReference>
<dbReference type="InterPro" id="IPR003494">
    <property type="entry name" value="SHS2_FtsA"/>
</dbReference>
<evidence type="ECO:0000313" key="2">
    <source>
        <dbReference type="EMBL" id="MDP8566419.1"/>
    </source>
</evidence>
<protein>
    <submittedName>
        <fullName evidence="2">Pilus assembly protein PilM</fullName>
    </submittedName>
</protein>
<proteinExistence type="predicted"/>
<gene>
    <name evidence="2" type="ORF">Q9291_01030</name>
</gene>
<sequence>MNLGFLQRKKTSAIGVDVSATAIKMVELSVSGKQQFRLDGYASVALPKGAITDGNVNDLNQVADAMRAAWRLLGSRGRDIVMALPTSAVISKRVLMPADMREEDMELQVESEANQYIPFPLDEMNLDFQVLGPAGKGGDEVEVLIAAAKKERIDDRVAVAEVAGLKVGVMDVDTYATEMAYRQIVRQLPEVGKRTVTMIFDVGAFVTHVNVMVGAHSVYTREQAFGGALLSQEIQRRFGLSAEESEIAKRQGGLPESYAQEVLQPFMQSLAAEATRAVSFFTNSTQYAKVDHLLLAGGVASTPGLTALVEEKSGIHTVFAHPFQAMTLANKIKPSQLMQDAPALLIACGLAMRGVDA</sequence>
<dbReference type="EMBL" id="JAVCAP010000001">
    <property type="protein sequence ID" value="MDP8566419.1"/>
    <property type="molecule type" value="Genomic_DNA"/>
</dbReference>
<dbReference type="InterPro" id="IPR050696">
    <property type="entry name" value="FtsA/MreB"/>
</dbReference>
<dbReference type="InterPro" id="IPR005883">
    <property type="entry name" value="PilM"/>
</dbReference>